<protein>
    <submittedName>
        <fullName evidence="3">IENR2 domain-containing protein</fullName>
    </submittedName>
</protein>
<dbReference type="EMBL" id="UZAK01033489">
    <property type="protein sequence ID" value="VDP37682.1"/>
    <property type="molecule type" value="Genomic_DNA"/>
</dbReference>
<name>A0A183K4K2_9TREM</name>
<reference evidence="3" key="1">
    <citation type="submission" date="2016-06" db="UniProtKB">
        <authorList>
            <consortium name="WormBaseParasite"/>
        </authorList>
    </citation>
    <scope>IDENTIFICATION</scope>
</reference>
<evidence type="ECO:0000313" key="3">
    <source>
        <dbReference type="WBParaSite" id="SCUD_0000992201-mRNA-1"/>
    </source>
</evidence>
<reference evidence="1 2" key="2">
    <citation type="submission" date="2018-11" db="EMBL/GenBank/DDBJ databases">
        <authorList>
            <consortium name="Pathogen Informatics"/>
        </authorList>
    </citation>
    <scope>NUCLEOTIDE SEQUENCE [LARGE SCALE GENOMIC DNA]</scope>
    <source>
        <strain evidence="1">Dakar</strain>
        <strain evidence="2">Dakar, Senegal</strain>
    </source>
</reference>
<evidence type="ECO:0000313" key="1">
    <source>
        <dbReference type="EMBL" id="VDP37682.1"/>
    </source>
</evidence>
<dbReference type="AlphaFoldDB" id="A0A183K4K2"/>
<sequence>MKRINNNWKGLSRTELDRRASTWSREGKRKSERSKNIIRQEIEAGMKSMNRNWKKLERIG</sequence>
<accession>A0A183K4K2</accession>
<dbReference type="WBParaSite" id="SCUD_0000992201-mRNA-1">
    <property type="protein sequence ID" value="SCUD_0000992201-mRNA-1"/>
    <property type="gene ID" value="SCUD_0000992201"/>
</dbReference>
<keyword evidence="2" id="KW-1185">Reference proteome</keyword>
<gene>
    <name evidence="1" type="ORF">SCUD_LOCUS9922</name>
</gene>
<evidence type="ECO:0000313" key="2">
    <source>
        <dbReference type="Proteomes" id="UP000279833"/>
    </source>
</evidence>
<organism evidence="3">
    <name type="scientific">Schistosoma curassoni</name>
    <dbReference type="NCBI Taxonomy" id="6186"/>
    <lineage>
        <taxon>Eukaryota</taxon>
        <taxon>Metazoa</taxon>
        <taxon>Spiralia</taxon>
        <taxon>Lophotrochozoa</taxon>
        <taxon>Platyhelminthes</taxon>
        <taxon>Trematoda</taxon>
        <taxon>Digenea</taxon>
        <taxon>Strigeidida</taxon>
        <taxon>Schistosomatoidea</taxon>
        <taxon>Schistosomatidae</taxon>
        <taxon>Schistosoma</taxon>
    </lineage>
</organism>
<proteinExistence type="predicted"/>
<dbReference type="Proteomes" id="UP000279833">
    <property type="component" value="Unassembled WGS sequence"/>
</dbReference>